<accession>A0A2X1PUT3</accession>
<dbReference type="GO" id="GO:0005829">
    <property type="term" value="C:cytosol"/>
    <property type="evidence" value="ECO:0007669"/>
    <property type="project" value="TreeGrafter"/>
</dbReference>
<evidence type="ECO:0000256" key="5">
    <source>
        <dbReference type="ARBA" id="ARBA00023163"/>
    </source>
</evidence>
<dbReference type="GO" id="GO:0000156">
    <property type="term" value="F:phosphorelay response regulator activity"/>
    <property type="evidence" value="ECO:0007669"/>
    <property type="project" value="TreeGrafter"/>
</dbReference>
<protein>
    <submittedName>
        <fullName evidence="10">Two component system DNA-binding response regulator</fullName>
    </submittedName>
</protein>
<dbReference type="GO" id="GO:0032993">
    <property type="term" value="C:protein-DNA complex"/>
    <property type="evidence" value="ECO:0007669"/>
    <property type="project" value="TreeGrafter"/>
</dbReference>
<dbReference type="PANTHER" id="PTHR48111">
    <property type="entry name" value="REGULATOR OF RPOS"/>
    <property type="match status" value="1"/>
</dbReference>
<dbReference type="Pfam" id="PF00072">
    <property type="entry name" value="Response_reg"/>
    <property type="match status" value="1"/>
</dbReference>
<evidence type="ECO:0000256" key="7">
    <source>
        <dbReference type="PROSITE-ProRule" id="PRU01091"/>
    </source>
</evidence>
<keyword evidence="4 7" id="KW-0238">DNA-binding</keyword>
<dbReference type="FunFam" id="3.40.50.2300:FF:000001">
    <property type="entry name" value="DNA-binding response regulator PhoB"/>
    <property type="match status" value="1"/>
</dbReference>
<evidence type="ECO:0000313" key="10">
    <source>
        <dbReference type="EMBL" id="SPX40823.1"/>
    </source>
</evidence>
<feature type="domain" description="OmpR/PhoB-type" evidence="9">
    <location>
        <begin position="131"/>
        <end position="172"/>
    </location>
</feature>
<evidence type="ECO:0000256" key="6">
    <source>
        <dbReference type="PROSITE-ProRule" id="PRU00169"/>
    </source>
</evidence>
<evidence type="ECO:0000256" key="1">
    <source>
        <dbReference type="ARBA" id="ARBA00022553"/>
    </source>
</evidence>
<name>A0A2X1PUT3_HAEIF</name>
<feature type="modified residue" description="4-aspartylphosphate" evidence="6">
    <location>
        <position position="56"/>
    </location>
</feature>
<dbReference type="CDD" id="cd17618">
    <property type="entry name" value="REC_OmpR_PhoB"/>
    <property type="match status" value="1"/>
</dbReference>
<reference evidence="10 11" key="1">
    <citation type="submission" date="2018-06" db="EMBL/GenBank/DDBJ databases">
        <authorList>
            <consortium name="Pathogen Informatics"/>
            <person name="Doyle S."/>
        </authorList>
    </citation>
    <scope>NUCLEOTIDE SEQUENCE [LARGE SCALE GENOMIC DNA]</scope>
    <source>
        <strain evidence="10 11">NCTC11872</strain>
    </source>
</reference>
<dbReference type="InterPro" id="IPR001867">
    <property type="entry name" value="OmpR/PhoB-type_DNA-bd"/>
</dbReference>
<dbReference type="SUPFAM" id="SSF52172">
    <property type="entry name" value="CheY-like"/>
    <property type="match status" value="1"/>
</dbReference>
<dbReference type="AlphaFoldDB" id="A0A2X1PUT3"/>
<keyword evidence="1 6" id="KW-0597">Phosphoprotein</keyword>
<dbReference type="SMART" id="SM00448">
    <property type="entry name" value="REC"/>
    <property type="match status" value="1"/>
</dbReference>
<dbReference type="Proteomes" id="UP000249936">
    <property type="component" value="Unassembled WGS sequence"/>
</dbReference>
<dbReference type="PROSITE" id="PS51755">
    <property type="entry name" value="OMPR_PHOB"/>
    <property type="match status" value="1"/>
</dbReference>
<sequence>MKEYYDEKILIVEDECAIREMITLFLSQKYYDVIEASDFKTAINKIKENPKLILLDWMLPGRSGIQFIQYIKKQESYAAIPIIMLTAKSTEEDCIACLNAGADDYITKPFSPQILLARIEAVWRRIYEQQSQFIQIDELSIDENAQRVFFQQQEINLSSTEFKLLHFFYEAP</sequence>
<evidence type="ECO:0000259" key="9">
    <source>
        <dbReference type="PROSITE" id="PS51755"/>
    </source>
</evidence>
<organism evidence="10 11">
    <name type="scientific">Haemophilus influenzae</name>
    <dbReference type="NCBI Taxonomy" id="727"/>
    <lineage>
        <taxon>Bacteria</taxon>
        <taxon>Pseudomonadati</taxon>
        <taxon>Pseudomonadota</taxon>
        <taxon>Gammaproteobacteria</taxon>
        <taxon>Pasteurellales</taxon>
        <taxon>Pasteurellaceae</taxon>
        <taxon>Haemophilus</taxon>
    </lineage>
</organism>
<dbReference type="Gene3D" id="6.10.250.690">
    <property type="match status" value="1"/>
</dbReference>
<dbReference type="InterPro" id="IPR036388">
    <property type="entry name" value="WH-like_DNA-bd_sf"/>
</dbReference>
<dbReference type="InterPro" id="IPR001789">
    <property type="entry name" value="Sig_transdc_resp-reg_receiver"/>
</dbReference>
<keyword evidence="5" id="KW-0804">Transcription</keyword>
<evidence type="ECO:0000313" key="11">
    <source>
        <dbReference type="Proteomes" id="UP000249936"/>
    </source>
</evidence>
<dbReference type="GO" id="GO:0006355">
    <property type="term" value="P:regulation of DNA-templated transcription"/>
    <property type="evidence" value="ECO:0007669"/>
    <property type="project" value="InterPro"/>
</dbReference>
<feature type="domain" description="Response regulatory" evidence="8">
    <location>
        <begin position="8"/>
        <end position="123"/>
    </location>
</feature>
<dbReference type="InterPro" id="IPR039420">
    <property type="entry name" value="WalR-like"/>
</dbReference>
<keyword evidence="2" id="KW-0902">Two-component regulatory system</keyword>
<evidence type="ECO:0000256" key="2">
    <source>
        <dbReference type="ARBA" id="ARBA00023012"/>
    </source>
</evidence>
<proteinExistence type="predicted"/>
<dbReference type="PANTHER" id="PTHR48111:SF40">
    <property type="entry name" value="PHOSPHATE REGULON TRANSCRIPTIONAL REGULATORY PROTEIN PHOB"/>
    <property type="match status" value="1"/>
</dbReference>
<gene>
    <name evidence="10" type="primary">phoB_2</name>
    <name evidence="10" type="ORF">NCTC11872_00399</name>
</gene>
<evidence type="ECO:0000256" key="3">
    <source>
        <dbReference type="ARBA" id="ARBA00023015"/>
    </source>
</evidence>
<evidence type="ECO:0000259" key="8">
    <source>
        <dbReference type="PROSITE" id="PS50110"/>
    </source>
</evidence>
<feature type="DNA-binding region" description="OmpR/PhoB-type" evidence="7">
    <location>
        <begin position="131"/>
        <end position="172"/>
    </location>
</feature>
<dbReference type="InterPro" id="IPR011006">
    <property type="entry name" value="CheY-like_superfamily"/>
</dbReference>
<keyword evidence="3" id="KW-0805">Transcription regulation</keyword>
<dbReference type="PROSITE" id="PS50110">
    <property type="entry name" value="RESPONSE_REGULATORY"/>
    <property type="match status" value="1"/>
</dbReference>
<evidence type="ECO:0000256" key="4">
    <source>
        <dbReference type="ARBA" id="ARBA00023125"/>
    </source>
</evidence>
<dbReference type="Gene3D" id="3.40.50.2300">
    <property type="match status" value="1"/>
</dbReference>
<dbReference type="GO" id="GO:0000976">
    <property type="term" value="F:transcription cis-regulatory region binding"/>
    <property type="evidence" value="ECO:0007669"/>
    <property type="project" value="TreeGrafter"/>
</dbReference>
<dbReference type="Gene3D" id="1.10.10.10">
    <property type="entry name" value="Winged helix-like DNA-binding domain superfamily/Winged helix DNA-binding domain"/>
    <property type="match status" value="1"/>
</dbReference>
<dbReference type="EMBL" id="UASK01000003">
    <property type="protein sequence ID" value="SPX40823.1"/>
    <property type="molecule type" value="Genomic_DNA"/>
</dbReference>